<gene>
    <name evidence="1" type="ORF">BON30_46315</name>
</gene>
<reference evidence="2" key="1">
    <citation type="submission" date="2016-11" db="EMBL/GenBank/DDBJ databases">
        <authorList>
            <person name="Shukria A."/>
            <person name="Stevens D.C."/>
        </authorList>
    </citation>
    <scope>NUCLEOTIDE SEQUENCE [LARGE SCALE GENOMIC DNA]</scope>
    <source>
        <strain evidence="2">Cbfe23</strain>
    </source>
</reference>
<name>A0A1L9AVD6_9BACT</name>
<organism evidence="1 2">
    <name type="scientific">Cystobacter ferrugineus</name>
    <dbReference type="NCBI Taxonomy" id="83449"/>
    <lineage>
        <taxon>Bacteria</taxon>
        <taxon>Pseudomonadati</taxon>
        <taxon>Myxococcota</taxon>
        <taxon>Myxococcia</taxon>
        <taxon>Myxococcales</taxon>
        <taxon>Cystobacterineae</taxon>
        <taxon>Archangiaceae</taxon>
        <taxon>Cystobacter</taxon>
    </lineage>
</organism>
<evidence type="ECO:0000313" key="2">
    <source>
        <dbReference type="Proteomes" id="UP000182229"/>
    </source>
</evidence>
<comment type="caution">
    <text evidence="1">The sequence shown here is derived from an EMBL/GenBank/DDBJ whole genome shotgun (WGS) entry which is preliminary data.</text>
</comment>
<accession>A0A1L9AVD6</accession>
<dbReference type="Pfam" id="PF09544">
    <property type="entry name" value="DUF2381"/>
    <property type="match status" value="1"/>
</dbReference>
<dbReference type="InterPro" id="IPR011754">
    <property type="entry name" value="Mxa_paralog_2268"/>
</dbReference>
<dbReference type="Proteomes" id="UP000182229">
    <property type="component" value="Unassembled WGS sequence"/>
</dbReference>
<protein>
    <submittedName>
        <fullName evidence="1">Uncharacterized protein</fullName>
    </submittedName>
</protein>
<dbReference type="NCBIfam" id="TIGR02268">
    <property type="entry name" value="Myxococcus xanthus paralogous family TIGR02268"/>
    <property type="match status" value="1"/>
</dbReference>
<reference evidence="1 2" key="2">
    <citation type="submission" date="2016-12" db="EMBL/GenBank/DDBJ databases">
        <title>Draft Genome Sequence of Cystobacter ferrugineus Strain Cbfe23.</title>
        <authorList>
            <person name="Akbar S."/>
            <person name="Dowd S.E."/>
            <person name="Stevens D.C."/>
        </authorList>
    </citation>
    <scope>NUCLEOTIDE SEQUENCE [LARGE SCALE GENOMIC DNA]</scope>
    <source>
        <strain evidence="1 2">Cbfe23</strain>
    </source>
</reference>
<dbReference type="AlphaFoldDB" id="A0A1L9AVD6"/>
<sequence length="263" mass="29137">MSPGLPITFRFDSPLQQSSLTIQEHELFEDWSTGQQTFTLVPRDAVVAGNRTGVEVCFADGAAPMCATFLLVVHPGLGMPEVKVLRQVRSVDYFQQVAKEAESKVEQCRAEARQLRAERGAPEGLRGAIASGLVNDRRGVDVKHLTFDVTTKEGNALVKNRVTSYRTWERVAVEVSLENPSTEPWTVAGAVLRGPRGELLKPLPLWPLEPILPMDPQQERGRRAGHVVVEVLATEKEARGTYTLTLWDAERKRTVTLGNVTFP</sequence>
<proteinExistence type="predicted"/>
<keyword evidence="2" id="KW-1185">Reference proteome</keyword>
<evidence type="ECO:0000313" key="1">
    <source>
        <dbReference type="EMBL" id="OJH33954.1"/>
    </source>
</evidence>
<dbReference type="EMBL" id="MPIN01000025">
    <property type="protein sequence ID" value="OJH33954.1"/>
    <property type="molecule type" value="Genomic_DNA"/>
</dbReference>